<accession>A0A151I5Y8</accession>
<dbReference type="GO" id="GO:0045717">
    <property type="term" value="P:negative regulation of fatty acid biosynthetic process"/>
    <property type="evidence" value="ECO:0007669"/>
    <property type="project" value="TreeGrafter"/>
</dbReference>
<dbReference type="AlphaFoldDB" id="A0A151I5Y8"/>
<dbReference type="GO" id="GO:0005737">
    <property type="term" value="C:cytoplasm"/>
    <property type="evidence" value="ECO:0007669"/>
    <property type="project" value="TreeGrafter"/>
</dbReference>
<dbReference type="InterPro" id="IPR015943">
    <property type="entry name" value="WD40/YVTN_repeat-like_dom_sf"/>
</dbReference>
<feature type="repeat" description="WD" evidence="3">
    <location>
        <begin position="60"/>
        <end position="92"/>
    </location>
</feature>
<dbReference type="SUPFAM" id="SSF50978">
    <property type="entry name" value="WD40 repeat-like"/>
    <property type="match status" value="1"/>
</dbReference>
<keyword evidence="2" id="KW-0677">Repeat</keyword>
<evidence type="ECO:0000256" key="3">
    <source>
        <dbReference type="PROSITE-ProRule" id="PRU00221"/>
    </source>
</evidence>
<evidence type="ECO:0000256" key="4">
    <source>
        <dbReference type="SAM" id="MobiDB-lite"/>
    </source>
</evidence>
<dbReference type="EMBL" id="KQ976400">
    <property type="protein sequence ID" value="KYM92657.1"/>
    <property type="molecule type" value="Genomic_DNA"/>
</dbReference>
<keyword evidence="6" id="KW-1185">Reference proteome</keyword>
<reference evidence="5 6" key="1">
    <citation type="submission" date="2015-09" db="EMBL/GenBank/DDBJ databases">
        <title>Atta colombica WGS genome.</title>
        <authorList>
            <person name="Nygaard S."/>
            <person name="Hu H."/>
            <person name="Boomsma J."/>
            <person name="Zhang G."/>
        </authorList>
    </citation>
    <scope>NUCLEOTIDE SEQUENCE [LARGE SCALE GENOMIC DNA]</scope>
    <source>
        <strain evidence="5">Treedump-2</strain>
        <tissue evidence="5">Whole body</tissue>
    </source>
</reference>
<dbReference type="Gene3D" id="1.25.40.10">
    <property type="entry name" value="Tetratricopeptide repeat domain"/>
    <property type="match status" value="1"/>
</dbReference>
<keyword evidence="1 3" id="KW-0853">WD repeat</keyword>
<evidence type="ECO:0000313" key="6">
    <source>
        <dbReference type="Proteomes" id="UP000078540"/>
    </source>
</evidence>
<organism evidence="5 6">
    <name type="scientific">Atta colombica</name>
    <dbReference type="NCBI Taxonomy" id="520822"/>
    <lineage>
        <taxon>Eukaryota</taxon>
        <taxon>Metazoa</taxon>
        <taxon>Ecdysozoa</taxon>
        <taxon>Arthropoda</taxon>
        <taxon>Hexapoda</taxon>
        <taxon>Insecta</taxon>
        <taxon>Pterygota</taxon>
        <taxon>Neoptera</taxon>
        <taxon>Endopterygota</taxon>
        <taxon>Hymenoptera</taxon>
        <taxon>Apocrita</taxon>
        <taxon>Aculeata</taxon>
        <taxon>Formicoidea</taxon>
        <taxon>Formicidae</taxon>
        <taxon>Myrmicinae</taxon>
        <taxon>Atta</taxon>
    </lineage>
</organism>
<dbReference type="SMART" id="SM00028">
    <property type="entry name" value="TPR"/>
    <property type="match status" value="3"/>
</dbReference>
<proteinExistence type="predicted"/>
<gene>
    <name evidence="5" type="ORF">ALC53_00746</name>
</gene>
<dbReference type="InterPro" id="IPR011990">
    <property type="entry name" value="TPR-like_helical_dom_sf"/>
</dbReference>
<dbReference type="SUPFAM" id="SSF48452">
    <property type="entry name" value="TPR-like"/>
    <property type="match status" value="1"/>
</dbReference>
<evidence type="ECO:0000256" key="1">
    <source>
        <dbReference type="ARBA" id="ARBA00022574"/>
    </source>
</evidence>
<dbReference type="Gene3D" id="2.130.10.10">
    <property type="entry name" value="YVTN repeat-like/Quinoprotein amine dehydrogenase"/>
    <property type="match status" value="2"/>
</dbReference>
<dbReference type="GO" id="GO:0080008">
    <property type="term" value="C:Cul4-RING E3 ubiquitin ligase complex"/>
    <property type="evidence" value="ECO:0007669"/>
    <property type="project" value="TreeGrafter"/>
</dbReference>
<feature type="repeat" description="WD" evidence="3">
    <location>
        <begin position="546"/>
        <end position="575"/>
    </location>
</feature>
<dbReference type="InterPro" id="IPR019734">
    <property type="entry name" value="TPR_rpt"/>
</dbReference>
<dbReference type="SMART" id="SM00320">
    <property type="entry name" value="WD40"/>
    <property type="match status" value="6"/>
</dbReference>
<dbReference type="PROSITE" id="PS50082">
    <property type="entry name" value="WD_REPEATS_2"/>
    <property type="match status" value="4"/>
</dbReference>
<dbReference type="PROSITE" id="PS50294">
    <property type="entry name" value="WD_REPEATS_REGION"/>
    <property type="match status" value="1"/>
</dbReference>
<feature type="region of interest" description="Disordered" evidence="4">
    <location>
        <begin position="655"/>
        <end position="680"/>
    </location>
</feature>
<dbReference type="InterPro" id="IPR036322">
    <property type="entry name" value="WD40_repeat_dom_sf"/>
</dbReference>
<dbReference type="PANTHER" id="PTHR15574">
    <property type="entry name" value="WD REPEAT DOMAIN-CONTAINING FAMILY"/>
    <property type="match status" value="1"/>
</dbReference>
<name>A0A151I5Y8_9HYME</name>
<dbReference type="STRING" id="520822.A0A151I5Y8"/>
<evidence type="ECO:0000256" key="2">
    <source>
        <dbReference type="ARBA" id="ARBA00022737"/>
    </source>
</evidence>
<feature type="repeat" description="WD" evidence="3">
    <location>
        <begin position="103"/>
        <end position="146"/>
    </location>
</feature>
<dbReference type="InterPro" id="IPR001680">
    <property type="entry name" value="WD40_rpt"/>
</dbReference>
<evidence type="ECO:0000313" key="5">
    <source>
        <dbReference type="EMBL" id="KYM92657.1"/>
    </source>
</evidence>
<sequence>MPEALWFLHTECGKRCRAAKVGAIANQRLSCSEDSVTHMILQKLHVTENLISRLGLEKELNGHSGCVNCLEWNETGQVLASASDDKDIILWDPFRYEKKLVLHSGHRGNIFSVKFMPKSNDSVLVSGAADCRIRVHDLTLSEPIFTCKCHKQRIKRIATVPSIPFLFWSAGEDGLFLQYDIRTPHVCKSNDHSVLVNLVYHTGCYAEGKCIAVNPRKPELIAIGANDAYIRMYDRRMIKLSQVPPSPSIHDNSNGGNISTYRAGKGDPDDNIPLGSAQYFIAGHLRSRDGTRSITTTYLTFSDDGNELLVNMGGEQIYLFDINDSNSSKKIFGSSWKSSGSIEQDQRLEYYMKQNDVDETGDFVDKNVKILPPHVEEIKRLANEGFEQQKYSLAINLYNKAISNCPTAAVLFANRAAAYMKRAWDGDIYAALRDCKTTLLLDPEHVKAHFRLARCLFDLNRPIEADKVLKSFKQKFPEYASNSACRALKMDIKEAIDAGKDITQTRQTFLPLSEYEQEWRHNTIDYKMRFCGHCNTTTDIKEANFFGNNGQYIVAGSDDGSFFIWDRNTTNIVRVLRGDERIVNCLQPHPSMCLLATSGIDPVIRLWSPWPEDGSVNEREIQNLDDAASANQIRMNSDPFELMLMNMGYRFPVPQHEFSDEDSEDHHDQPITQALNCRPS</sequence>
<dbReference type="Pfam" id="PF00400">
    <property type="entry name" value="WD40"/>
    <property type="match status" value="4"/>
</dbReference>
<feature type="compositionally biased region" description="Polar residues" evidence="4">
    <location>
        <begin position="670"/>
        <end position="680"/>
    </location>
</feature>
<dbReference type="Proteomes" id="UP000078540">
    <property type="component" value="Unassembled WGS sequence"/>
</dbReference>
<protein>
    <submittedName>
        <fullName evidence="5">WD and tetratricopeptide repeats protein 1</fullName>
    </submittedName>
</protein>
<feature type="repeat" description="WD" evidence="3">
    <location>
        <begin position="576"/>
        <end position="608"/>
    </location>
</feature>
<dbReference type="InterPro" id="IPR045151">
    <property type="entry name" value="DCAF8"/>
</dbReference>
<dbReference type="PANTHER" id="PTHR15574:SF40">
    <property type="entry name" value="WD AND TETRATRICOPEPTIDE REPEATS PROTEIN 1"/>
    <property type="match status" value="1"/>
</dbReference>